<protein>
    <submittedName>
        <fullName evidence="1">Uncharacterized protein</fullName>
    </submittedName>
</protein>
<evidence type="ECO:0000313" key="1">
    <source>
        <dbReference type="EMBL" id="ERT10858.1"/>
    </source>
</evidence>
<keyword evidence="2" id="KW-1185">Reference proteome</keyword>
<dbReference type="AlphaFoldDB" id="U7QSK4"/>
<comment type="caution">
    <text evidence="1">The sequence shown here is derived from an EMBL/GenBank/DDBJ whole genome shotgun (WGS) entry which is preliminary data.</text>
</comment>
<accession>U7QSK4</accession>
<evidence type="ECO:0000313" key="2">
    <source>
        <dbReference type="Proteomes" id="UP000017133"/>
    </source>
</evidence>
<reference evidence="1 2" key="1">
    <citation type="submission" date="2013-10" db="EMBL/GenBank/DDBJ databases">
        <title>Whole Genome Shotgun Sequence of Photorhabdus temperata J3.</title>
        <authorList>
            <person name="Park G.-S."/>
            <person name="Hong S.-J."/>
            <person name="Shin J.-H."/>
        </authorList>
    </citation>
    <scope>NUCLEOTIDE SEQUENCE [LARGE SCALE GENOMIC DNA]</scope>
    <source>
        <strain evidence="1 2">J3</strain>
    </source>
</reference>
<dbReference type="EMBL" id="AXDT01000261">
    <property type="protein sequence ID" value="ERT10858.1"/>
    <property type="molecule type" value="Genomic_DNA"/>
</dbReference>
<organism evidence="1 2">
    <name type="scientific">Photorhabdus temperata J3</name>
    <dbReference type="NCBI Taxonomy" id="1389415"/>
    <lineage>
        <taxon>Bacteria</taxon>
        <taxon>Pseudomonadati</taxon>
        <taxon>Pseudomonadota</taxon>
        <taxon>Gammaproteobacteria</taxon>
        <taxon>Enterobacterales</taxon>
        <taxon>Morganellaceae</taxon>
        <taxon>Photorhabdus</taxon>
    </lineage>
</organism>
<dbReference type="PATRIC" id="fig|1389415.4.peg.4517"/>
<dbReference type="Proteomes" id="UP000017133">
    <property type="component" value="Unassembled WGS sequence"/>
</dbReference>
<dbReference type="RefSeq" id="WP_023046189.1">
    <property type="nucleotide sequence ID" value="NZ_AXDT01000261.1"/>
</dbReference>
<gene>
    <name evidence="1" type="ORF">O185_22600</name>
</gene>
<name>U7QSK4_PHOTE</name>
<sequence length="74" mass="8556">MFGKRKKELIKEAYDIEKGKDNLTSEQGKNIGEASRAYSQAAQWFEKHVAEEEKKKTKNANRRSIFFGTLAFMP</sequence>
<proteinExistence type="predicted"/>